<dbReference type="InterPro" id="IPR002994">
    <property type="entry name" value="Surf1/Shy1"/>
</dbReference>
<dbReference type="EMBL" id="FAUH01000003">
    <property type="protein sequence ID" value="CUU65202.1"/>
    <property type="molecule type" value="Genomic_DNA"/>
</dbReference>
<name>A0A0X8XW56_9CORY</name>
<protein>
    <recommendedName>
        <fullName evidence="6">SURF1-like protein</fullName>
    </recommendedName>
</protein>
<evidence type="ECO:0000313" key="8">
    <source>
        <dbReference type="EMBL" id="CUU65202.1"/>
    </source>
</evidence>
<feature type="compositionally biased region" description="Low complexity" evidence="7">
    <location>
        <begin position="275"/>
        <end position="286"/>
    </location>
</feature>
<keyword evidence="6" id="KW-1003">Cell membrane</keyword>
<evidence type="ECO:0000256" key="1">
    <source>
        <dbReference type="ARBA" id="ARBA00004370"/>
    </source>
</evidence>
<keyword evidence="3 6" id="KW-0812">Transmembrane</keyword>
<keyword evidence="9" id="KW-1185">Reference proteome</keyword>
<gene>
    <name evidence="8" type="ORF">CVAR292_00520</name>
</gene>
<dbReference type="RefSeq" id="WP_014009627.1">
    <property type="nucleotide sequence ID" value="NZ_DAMBUN010000007.1"/>
</dbReference>
<feature type="compositionally biased region" description="Basic and acidic residues" evidence="7">
    <location>
        <begin position="327"/>
        <end position="338"/>
    </location>
</feature>
<proteinExistence type="inferred from homology"/>
<feature type="region of interest" description="Disordered" evidence="7">
    <location>
        <begin position="271"/>
        <end position="338"/>
    </location>
</feature>
<dbReference type="PANTHER" id="PTHR23427:SF2">
    <property type="entry name" value="SURFEIT LOCUS PROTEIN 1"/>
    <property type="match status" value="1"/>
</dbReference>
<dbReference type="CDD" id="cd06662">
    <property type="entry name" value="SURF1"/>
    <property type="match status" value="1"/>
</dbReference>
<dbReference type="PROSITE" id="PS50895">
    <property type="entry name" value="SURF1"/>
    <property type="match status" value="1"/>
</dbReference>
<evidence type="ECO:0000313" key="9">
    <source>
        <dbReference type="Proteomes" id="UP000182498"/>
    </source>
</evidence>
<feature type="transmembrane region" description="Helical" evidence="6">
    <location>
        <begin position="237"/>
        <end position="260"/>
    </location>
</feature>
<sequence>MSDRADSTTSSTPARRPRRRGWRAFLTPGWVITTVIAVLFAYIAFTVLAPWQLGKNTDTKEFNGRLEDAMEHDPVPVSSVLPADGRPVDDSEWTRVELQGRFLPSSEVLLRNRPVSGSPAFQVLTPFQTDDGLTVLVNRGWIEPTGGGAGVPEMTDAPETETSVTGYVRKSEAVPDSAPITDQGRLQVYGMNTGQISRLTDLELAGNYVQLDEESTAGRAGEGLNEIPLPKLDSGPYLSYGIQWIAFGIMVPLGLGYFLWAEIRERRRQREEIAASEAGTQDAPEPVATPEPAPVPEEVVPEKDAATVSRERKLADRYGHSRNSRAWSDRNSRDDERF</sequence>
<evidence type="ECO:0000256" key="4">
    <source>
        <dbReference type="ARBA" id="ARBA00022989"/>
    </source>
</evidence>
<dbReference type="Proteomes" id="UP000182498">
    <property type="component" value="Unassembled WGS sequence"/>
</dbReference>
<organism evidence="8 9">
    <name type="scientific">Corynebacterium variabile</name>
    <dbReference type="NCBI Taxonomy" id="1727"/>
    <lineage>
        <taxon>Bacteria</taxon>
        <taxon>Bacillati</taxon>
        <taxon>Actinomycetota</taxon>
        <taxon>Actinomycetes</taxon>
        <taxon>Mycobacteriales</taxon>
        <taxon>Corynebacteriaceae</taxon>
        <taxon>Corynebacterium</taxon>
    </lineage>
</organism>
<dbReference type="PANTHER" id="PTHR23427">
    <property type="entry name" value="SURFEIT LOCUS PROTEIN"/>
    <property type="match status" value="1"/>
</dbReference>
<dbReference type="Pfam" id="PF02104">
    <property type="entry name" value="SURF1"/>
    <property type="match status" value="1"/>
</dbReference>
<evidence type="ECO:0000256" key="7">
    <source>
        <dbReference type="SAM" id="MobiDB-lite"/>
    </source>
</evidence>
<evidence type="ECO:0000256" key="5">
    <source>
        <dbReference type="ARBA" id="ARBA00023136"/>
    </source>
</evidence>
<dbReference type="GO" id="GO:0005886">
    <property type="term" value="C:plasma membrane"/>
    <property type="evidence" value="ECO:0007669"/>
    <property type="project" value="UniProtKB-SubCell"/>
</dbReference>
<dbReference type="OMA" id="MAYAVQW"/>
<comment type="similarity">
    <text evidence="2 6">Belongs to the SURF1 family.</text>
</comment>
<reference evidence="9" key="1">
    <citation type="submission" date="2015-11" db="EMBL/GenBank/DDBJ databases">
        <authorList>
            <person name="Dugat-Bony E."/>
        </authorList>
    </citation>
    <scope>NUCLEOTIDE SEQUENCE [LARGE SCALE GENOMIC DNA]</scope>
    <source>
        <strain evidence="9">Mu292</strain>
    </source>
</reference>
<evidence type="ECO:0000256" key="3">
    <source>
        <dbReference type="ARBA" id="ARBA00022692"/>
    </source>
</evidence>
<keyword evidence="4 6" id="KW-1133">Transmembrane helix</keyword>
<feature type="compositionally biased region" description="Basic and acidic residues" evidence="7">
    <location>
        <begin position="300"/>
        <end position="319"/>
    </location>
</feature>
<comment type="subcellular location">
    <subcellularLocation>
        <location evidence="6">Cell membrane</location>
        <topology evidence="6">Multi-pass membrane protein</topology>
    </subcellularLocation>
    <subcellularLocation>
        <location evidence="1">Membrane</location>
    </subcellularLocation>
</comment>
<dbReference type="AlphaFoldDB" id="A0A0X8XW56"/>
<evidence type="ECO:0000256" key="6">
    <source>
        <dbReference type="RuleBase" id="RU363076"/>
    </source>
</evidence>
<dbReference type="InterPro" id="IPR045214">
    <property type="entry name" value="Surf1/Surf4"/>
</dbReference>
<keyword evidence="5 6" id="KW-0472">Membrane</keyword>
<feature type="transmembrane region" description="Helical" evidence="6">
    <location>
        <begin position="25"/>
        <end position="51"/>
    </location>
</feature>
<evidence type="ECO:0000256" key="2">
    <source>
        <dbReference type="ARBA" id="ARBA00007165"/>
    </source>
</evidence>
<accession>A0A0X8XW56</accession>